<dbReference type="GO" id="GO:0051731">
    <property type="term" value="F:polynucleotide 5'-hydroxyl-kinase activity"/>
    <property type="evidence" value="ECO:0007669"/>
    <property type="project" value="InterPro"/>
</dbReference>
<dbReference type="InterPro" id="IPR027417">
    <property type="entry name" value="P-loop_NTPase"/>
</dbReference>
<keyword evidence="4" id="KW-0808">Transferase</keyword>
<dbReference type="PANTHER" id="PTHR12755">
    <property type="entry name" value="CLEAVAGE/POLYADENYLATION FACTOR IA SUBUNIT CLP1P"/>
    <property type="match status" value="1"/>
</dbReference>
<evidence type="ECO:0000256" key="3">
    <source>
        <dbReference type="ARBA" id="ARBA00019824"/>
    </source>
</evidence>
<feature type="compositionally biased region" description="Acidic residues" evidence="8">
    <location>
        <begin position="854"/>
        <end position="863"/>
    </location>
</feature>
<feature type="region of interest" description="Disordered" evidence="8">
    <location>
        <begin position="519"/>
        <end position="538"/>
    </location>
</feature>
<organism evidence="10 11">
    <name type="scientific">Tilletia horrida</name>
    <dbReference type="NCBI Taxonomy" id="155126"/>
    <lineage>
        <taxon>Eukaryota</taxon>
        <taxon>Fungi</taxon>
        <taxon>Dikarya</taxon>
        <taxon>Basidiomycota</taxon>
        <taxon>Ustilaginomycotina</taxon>
        <taxon>Exobasidiomycetes</taxon>
        <taxon>Tilletiales</taxon>
        <taxon>Tilletiaceae</taxon>
        <taxon>Tilletia</taxon>
    </lineage>
</organism>
<proteinExistence type="inferred from homology"/>
<evidence type="ECO:0000256" key="4">
    <source>
        <dbReference type="ARBA" id="ARBA00022679"/>
    </source>
</evidence>
<dbReference type="GO" id="GO:0005524">
    <property type="term" value="F:ATP binding"/>
    <property type="evidence" value="ECO:0007669"/>
    <property type="project" value="UniProtKB-KW"/>
</dbReference>
<evidence type="ECO:0000256" key="8">
    <source>
        <dbReference type="SAM" id="MobiDB-lite"/>
    </source>
</evidence>
<feature type="domain" description="Clp1 P-loop" evidence="9">
    <location>
        <begin position="548"/>
        <end position="586"/>
    </location>
</feature>
<feature type="domain" description="Clp1 P-loop" evidence="9">
    <location>
        <begin position="385"/>
        <end position="492"/>
    </location>
</feature>
<evidence type="ECO:0000313" key="10">
    <source>
        <dbReference type="EMBL" id="KAK0531604.1"/>
    </source>
</evidence>
<keyword evidence="6" id="KW-0418">Kinase</keyword>
<evidence type="ECO:0000313" key="11">
    <source>
        <dbReference type="Proteomes" id="UP001176521"/>
    </source>
</evidence>
<feature type="compositionally biased region" description="Basic and acidic residues" evidence="8">
    <location>
        <begin position="81"/>
        <end position="94"/>
    </location>
</feature>
<feature type="compositionally biased region" description="Gly residues" evidence="8">
    <location>
        <begin position="836"/>
        <end position="853"/>
    </location>
</feature>
<dbReference type="InterPro" id="IPR032319">
    <property type="entry name" value="CLP1_P"/>
</dbReference>
<feature type="region of interest" description="Disordered" evidence="8">
    <location>
        <begin position="1"/>
        <end position="153"/>
    </location>
</feature>
<feature type="compositionally biased region" description="Basic and acidic residues" evidence="8">
    <location>
        <begin position="17"/>
        <end position="27"/>
    </location>
</feature>
<accession>A0AAN6GAY8</accession>
<comment type="similarity">
    <text evidence="1">Belongs to the Clp1 family. NOL9/GRC3 subfamily.</text>
</comment>
<keyword evidence="5" id="KW-0547">Nucleotide-binding</keyword>
<evidence type="ECO:0000256" key="5">
    <source>
        <dbReference type="ARBA" id="ARBA00022741"/>
    </source>
</evidence>
<dbReference type="EMBL" id="JAPDMQ010000181">
    <property type="protein sequence ID" value="KAK0531604.1"/>
    <property type="molecule type" value="Genomic_DNA"/>
</dbReference>
<keyword evidence="7" id="KW-0067">ATP-binding</keyword>
<dbReference type="PANTHER" id="PTHR12755:SF3">
    <property type="entry name" value="POLYNUCLEOTIDE 5'-HYDROXYL-KINASE NOL9"/>
    <property type="match status" value="1"/>
</dbReference>
<evidence type="ECO:0000256" key="7">
    <source>
        <dbReference type="ARBA" id="ARBA00022840"/>
    </source>
</evidence>
<gene>
    <name evidence="10" type="primary">GRC3</name>
    <name evidence="10" type="ORF">OC842_003563</name>
</gene>
<dbReference type="InterPro" id="IPR045116">
    <property type="entry name" value="Clp1/Grc3"/>
</dbReference>
<name>A0AAN6GAY8_9BASI</name>
<evidence type="ECO:0000256" key="1">
    <source>
        <dbReference type="ARBA" id="ARBA00011003"/>
    </source>
</evidence>
<evidence type="ECO:0000259" key="9">
    <source>
        <dbReference type="Pfam" id="PF16575"/>
    </source>
</evidence>
<sequence>MSSPVKAPMSAIAARKTQRETQAREVAARAAAAGSADKARKTKKKKLRAGAQAMGTSGAGAGALKSGEKKASAARAAAAQDAHEGEGGGDRPEAGDGVSPPSASDSKTEQDHGRLSPRKSASTNGAKGIRTHASSSKRPTHSAQDEVVEARPLDPATPIFQPIWRGENTNVVLAQEGRAILLALPIGQAMAFRGIVQLRVRSGCVVVQGAVLTPSSAAAVLLAAARHACPAPLAVAPTEGSSSELSKDLVKLLPAASSDCAILELTEGPEDICSVEHFGRVFPLPGEEVPFGFKAGMDLLFEAGVPSLPHFRLIGGGGLSAWSKDPASGPPGMSRADVVELPPSWSSALSEAVGRFPQISHQDDQAAARVAASSPADLTCALVRGPRGVGKSLFTRTLLNALITCAKSGTTAVAFLDLDLGQTEFGPPSMITLNVFPAASDNPLLIGPAWTTLRTPVRAHFLGDVSPKNVPRAYVKAALDLIRFYQEHVANGYEPPRHSAAQGPALTDELEADVFQSRSRKRRRLGADGHANAEPSGSVKTLAQDFIPLVVNTQGWISGLGADLLNEIQTALKPSHVFNFSYPEEDEAGQDSAAASDDPTTSLVGAALRSDASVPASEPASTRVIRVSPSTAAVGPAAQPRLRLTAADQRTLTLLSYLHAEAMPSFSPAGEPQPPRWNFDRPLSAIPPMIVDACSGLQGGIHILPFGGAVPDKLKLHALNGSIVAVVERLDVGVQLGGESGSDVRQRWLSVFGQKMPSATSSRCLGLAIVRSIARDQQELELVGPMQAILAGAHSQGGSGVALALVKGVIDVPLQAALDFESIEYLRRPHLIGQQAGAGPGRQKDGGGAGGEDSSGDEDEEAETPVTVLSGRSIHGVAVERLPYLEWPSDETVTVVGGKKRRVRRNLQRRAH</sequence>
<comment type="caution">
    <text evidence="10">The sequence shown here is derived from an EMBL/GenBank/DDBJ whole genome shotgun (WGS) entry which is preliminary data.</text>
</comment>
<evidence type="ECO:0000256" key="2">
    <source>
        <dbReference type="ARBA" id="ARBA00018706"/>
    </source>
</evidence>
<dbReference type="Proteomes" id="UP001176521">
    <property type="component" value="Unassembled WGS sequence"/>
</dbReference>
<evidence type="ECO:0000256" key="6">
    <source>
        <dbReference type="ARBA" id="ARBA00022777"/>
    </source>
</evidence>
<dbReference type="Gene3D" id="3.40.50.300">
    <property type="entry name" value="P-loop containing nucleotide triphosphate hydrolases"/>
    <property type="match status" value="1"/>
</dbReference>
<dbReference type="AlphaFoldDB" id="A0AAN6GAY8"/>
<dbReference type="GO" id="GO:0005634">
    <property type="term" value="C:nucleus"/>
    <property type="evidence" value="ECO:0007669"/>
    <property type="project" value="TreeGrafter"/>
</dbReference>
<keyword evidence="11" id="KW-1185">Reference proteome</keyword>
<dbReference type="Pfam" id="PF16575">
    <property type="entry name" value="CLP1_P"/>
    <property type="match status" value="2"/>
</dbReference>
<dbReference type="GO" id="GO:0000448">
    <property type="term" value="P:cleavage in ITS2 between 5.8S rRNA and LSU-rRNA of tricistronic rRNA transcript (SSU-rRNA, 5.8S rRNA, LSU-rRNA)"/>
    <property type="evidence" value="ECO:0007669"/>
    <property type="project" value="TreeGrafter"/>
</dbReference>
<protein>
    <recommendedName>
        <fullName evidence="3">Polynucleotide 5'-hydroxyl-kinase GRC3</fullName>
    </recommendedName>
    <alternativeName>
        <fullName evidence="2">Polynucleotide 5'-hydroxyl-kinase grc3</fullName>
    </alternativeName>
</protein>
<reference evidence="10" key="1">
    <citation type="journal article" date="2023" name="PhytoFront">
        <title>Draft Genome Resources of Seven Strains of Tilletia horrida, Causal Agent of Kernel Smut of Rice.</title>
        <authorList>
            <person name="Khanal S."/>
            <person name="Antony Babu S."/>
            <person name="Zhou X.G."/>
        </authorList>
    </citation>
    <scope>NUCLEOTIDE SEQUENCE</scope>
    <source>
        <strain evidence="10">TX3</strain>
    </source>
</reference>
<feature type="region of interest" description="Disordered" evidence="8">
    <location>
        <begin position="834"/>
        <end position="867"/>
    </location>
</feature>